<keyword evidence="3" id="KW-1185">Reference proteome</keyword>
<dbReference type="EMBL" id="CBXV010000003">
    <property type="protein sequence ID" value="CDM64847.1"/>
    <property type="molecule type" value="Genomic_DNA"/>
</dbReference>
<evidence type="ECO:0000313" key="3">
    <source>
        <dbReference type="Proteomes" id="UP000031518"/>
    </source>
</evidence>
<reference evidence="2 3" key="2">
    <citation type="submission" date="2015-01" db="EMBL/GenBank/DDBJ databases">
        <title>Complete genome sequence of Pyrinomonas methylaliphatogenes type strain K22T.</title>
        <authorList>
            <person name="Lee K.C.Y."/>
            <person name="Power J.F."/>
            <person name="Dunfield P.F."/>
            <person name="Morgan X.C."/>
            <person name="Huttenhower C."/>
            <person name="Stott M.B."/>
        </authorList>
    </citation>
    <scope>NUCLEOTIDE SEQUENCE [LARGE SCALE GENOMIC DNA]</scope>
    <source>
        <strain evidence="2 3">K22</strain>
    </source>
</reference>
<reference evidence="2 3" key="1">
    <citation type="submission" date="2013-12" db="EMBL/GenBank/DDBJ databases">
        <authorList>
            <person name="Stott M."/>
        </authorList>
    </citation>
    <scope>NUCLEOTIDE SEQUENCE [LARGE SCALE GENOMIC DNA]</scope>
    <source>
        <strain evidence="2 3">K22</strain>
    </source>
</reference>
<organism evidence="2 3">
    <name type="scientific">Pyrinomonas methylaliphatogenes</name>
    <dbReference type="NCBI Taxonomy" id="454194"/>
    <lineage>
        <taxon>Bacteria</taxon>
        <taxon>Pseudomonadati</taxon>
        <taxon>Acidobacteriota</taxon>
        <taxon>Blastocatellia</taxon>
        <taxon>Blastocatellales</taxon>
        <taxon>Pyrinomonadaceae</taxon>
        <taxon>Pyrinomonas</taxon>
    </lineage>
</organism>
<keyword evidence="1" id="KW-0732">Signal</keyword>
<proteinExistence type="predicted"/>
<protein>
    <submittedName>
        <fullName evidence="2">Putative MetA-pathway of phenol degradation</fullName>
    </submittedName>
</protein>
<feature type="signal peptide" evidence="1">
    <location>
        <begin position="1"/>
        <end position="17"/>
    </location>
</feature>
<accession>A0A0B6WVQ0</accession>
<dbReference type="Proteomes" id="UP000031518">
    <property type="component" value="Unassembled WGS sequence"/>
</dbReference>
<gene>
    <name evidence="2" type="ORF">PYK22_00842</name>
</gene>
<dbReference type="AlphaFoldDB" id="A0A0B6WVQ0"/>
<feature type="chain" id="PRO_5002110857" evidence="1">
    <location>
        <begin position="18"/>
        <end position="268"/>
    </location>
</feature>
<dbReference type="STRING" id="454194.PYK22_00842"/>
<evidence type="ECO:0000313" key="2">
    <source>
        <dbReference type="EMBL" id="CDM64847.1"/>
    </source>
</evidence>
<name>A0A0B6WVQ0_9BACT</name>
<dbReference type="RefSeq" id="WP_041974754.1">
    <property type="nucleotide sequence ID" value="NZ_CBXV010000003.1"/>
</dbReference>
<evidence type="ECO:0000256" key="1">
    <source>
        <dbReference type="SAM" id="SignalP"/>
    </source>
</evidence>
<sequence precursor="true">MKVYFFFVLCIFGLSLATPNARGQENYEIQVYGSETVPAGETMVELHSNFTVSGSKAVDEYGVLPTEHAWHETVEITHGFTSWFETGFYFFTSARSGNGWHIVGSHVRPRVMVPKRWGWPVGVSLSAEFGYQRRRYSADTWTLELRPIIDRELGRWYLSFNPTLEKALHGPNARRGFEFSPNAKISYDLIKEVAIGVEYYGSMGPLFEFDPLRDQQQQFFGVADLNVSPRWELNFGVGIGATSSTDHLLIKAIIGRRFKSKRGSSRGD</sequence>